<accession>A0ABW2ZAE0</accession>
<comment type="caution">
    <text evidence="5">The sequence shown here is derived from an EMBL/GenBank/DDBJ whole genome shotgun (WGS) entry which is preliminary data.</text>
</comment>
<dbReference type="PANTHER" id="PTHR30349">
    <property type="entry name" value="PHAGE INTEGRASE-RELATED"/>
    <property type="match status" value="1"/>
</dbReference>
<protein>
    <submittedName>
        <fullName evidence="5">Tyrosine-type recombinase/integrase</fullName>
    </submittedName>
</protein>
<evidence type="ECO:0000259" key="4">
    <source>
        <dbReference type="PROSITE" id="PS51898"/>
    </source>
</evidence>
<evidence type="ECO:0000313" key="6">
    <source>
        <dbReference type="Proteomes" id="UP001597032"/>
    </source>
</evidence>
<dbReference type="InterPro" id="IPR011010">
    <property type="entry name" value="DNA_brk_join_enz"/>
</dbReference>
<dbReference type="InterPro" id="IPR025269">
    <property type="entry name" value="SAM-like_dom"/>
</dbReference>
<dbReference type="PANTHER" id="PTHR30349:SF64">
    <property type="entry name" value="PROPHAGE INTEGRASE INTD-RELATED"/>
    <property type="match status" value="1"/>
</dbReference>
<dbReference type="SUPFAM" id="SSF56349">
    <property type="entry name" value="DNA breaking-rejoining enzymes"/>
    <property type="match status" value="1"/>
</dbReference>
<evidence type="ECO:0000313" key="5">
    <source>
        <dbReference type="EMBL" id="MFD0762702.1"/>
    </source>
</evidence>
<reference evidence="6" key="1">
    <citation type="journal article" date="2019" name="Int. J. Syst. Evol. Microbiol.">
        <title>The Global Catalogue of Microorganisms (GCM) 10K type strain sequencing project: providing services to taxonomists for standard genome sequencing and annotation.</title>
        <authorList>
            <consortium name="The Broad Institute Genomics Platform"/>
            <consortium name="The Broad Institute Genome Sequencing Center for Infectious Disease"/>
            <person name="Wu L."/>
            <person name="Ma J."/>
        </authorList>
    </citation>
    <scope>NUCLEOTIDE SEQUENCE [LARGE SCALE GENOMIC DNA]</scope>
    <source>
        <strain evidence="6">CCUG 60022</strain>
    </source>
</reference>
<gene>
    <name evidence="5" type="ORF">ACFQZW_11475</name>
</gene>
<evidence type="ECO:0000256" key="3">
    <source>
        <dbReference type="ARBA" id="ARBA00023172"/>
    </source>
</evidence>
<dbReference type="Gene3D" id="1.10.443.10">
    <property type="entry name" value="Intergrase catalytic core"/>
    <property type="match status" value="1"/>
</dbReference>
<keyword evidence="2" id="KW-0238">DNA-binding</keyword>
<proteinExistence type="inferred from homology"/>
<keyword evidence="6" id="KW-1185">Reference proteome</keyword>
<dbReference type="InterPro" id="IPR050090">
    <property type="entry name" value="Tyrosine_recombinase_XerCD"/>
</dbReference>
<dbReference type="Pfam" id="PF13102">
    <property type="entry name" value="Phage_int_SAM_5"/>
    <property type="match status" value="1"/>
</dbReference>
<dbReference type="EMBL" id="JBHTIC010000017">
    <property type="protein sequence ID" value="MFD0762702.1"/>
    <property type="molecule type" value="Genomic_DNA"/>
</dbReference>
<dbReference type="Pfam" id="PF17293">
    <property type="entry name" value="Arm-DNA-bind_5"/>
    <property type="match status" value="1"/>
</dbReference>
<dbReference type="PROSITE" id="PS51898">
    <property type="entry name" value="TYR_RECOMBINASE"/>
    <property type="match status" value="1"/>
</dbReference>
<evidence type="ECO:0000256" key="2">
    <source>
        <dbReference type="ARBA" id="ARBA00023125"/>
    </source>
</evidence>
<organism evidence="5 6">
    <name type="scientific">Lutibacter aestuarii</name>
    <dbReference type="NCBI Taxonomy" id="861111"/>
    <lineage>
        <taxon>Bacteria</taxon>
        <taxon>Pseudomonadati</taxon>
        <taxon>Bacteroidota</taxon>
        <taxon>Flavobacteriia</taxon>
        <taxon>Flavobacteriales</taxon>
        <taxon>Flavobacteriaceae</taxon>
        <taxon>Lutibacter</taxon>
    </lineage>
</organism>
<dbReference type="InterPro" id="IPR013762">
    <property type="entry name" value="Integrase-like_cat_sf"/>
</dbReference>
<comment type="similarity">
    <text evidence="1">Belongs to the 'phage' integrase family.</text>
</comment>
<sequence length="398" mass="47290">MKINIRFQINKIKTNNAGKCSVRCRITYNKIRKEFSTGIFINPSFWNSKQQIAEPPDKENTLINQQLSLIENKIRQAFLLLQVKEESFSVHDIYMLFRGGKLIREYNVIEYFEVYLKRIKKLIGIDIKQVTWNKFHYVRNNVKSFIKWKYRASDYPLNKLNLQFLVDFEYYLKVQENQKQITINKSIQRFRKPIKVALSKGYLERDPFMLYKTKSVKTEIVFLSVDELEALEKYQFTQKRLQQVRDWFIFSCYTGLAYNEIKNLKKHHIVNGFDDELWIEMIREKTQKDISIPLLPKAKMLIDKYIDDNFESIFNICSNQKYNSYLKEVASILGINKRLTTHIARKTFATTVLLYNDVPMEIVSKLLGHSSIGITEASYGKIIKKKVSDEIFKLKRKL</sequence>
<dbReference type="RefSeq" id="WP_386783125.1">
    <property type="nucleotide sequence ID" value="NZ_JBHTIC010000017.1"/>
</dbReference>
<feature type="domain" description="Tyr recombinase" evidence="4">
    <location>
        <begin position="218"/>
        <end position="392"/>
    </location>
</feature>
<dbReference type="CDD" id="cd01185">
    <property type="entry name" value="INTN1_C_like"/>
    <property type="match status" value="1"/>
</dbReference>
<evidence type="ECO:0000256" key="1">
    <source>
        <dbReference type="ARBA" id="ARBA00008857"/>
    </source>
</evidence>
<dbReference type="Pfam" id="PF00589">
    <property type="entry name" value="Phage_integrase"/>
    <property type="match status" value="1"/>
</dbReference>
<dbReference type="InterPro" id="IPR002104">
    <property type="entry name" value="Integrase_catalytic"/>
</dbReference>
<keyword evidence="3" id="KW-0233">DNA recombination</keyword>
<dbReference type="InterPro" id="IPR010998">
    <property type="entry name" value="Integrase_recombinase_N"/>
</dbReference>
<dbReference type="InterPro" id="IPR035386">
    <property type="entry name" value="Arm-DNA-bind_5"/>
</dbReference>
<dbReference type="Proteomes" id="UP001597032">
    <property type="component" value="Unassembled WGS sequence"/>
</dbReference>
<name>A0ABW2ZAE0_9FLAO</name>
<dbReference type="Gene3D" id="1.10.150.130">
    <property type="match status" value="1"/>
</dbReference>